<dbReference type="AlphaFoldDB" id="C4ZJY1"/>
<proteinExistence type="predicted"/>
<dbReference type="STRING" id="85643.Tmz1t_2232"/>
<dbReference type="EMBL" id="CP001281">
    <property type="protein sequence ID" value="ACK54972.1"/>
    <property type="molecule type" value="Genomic_DNA"/>
</dbReference>
<sequence length="243" mass="26599">MANHLLIRLEGPLMAFGGETIDNIGVIRDFPAQSMLTGLIANALGWRREDAGAHDRLQARVVFGARLDRAGSRMREYQTALLGMNDSGWTTGGLPEGREQSPSYRADRAGKKVLTLQRYRDHHTDAAVLVALRLEPANETPTLDAVANALQRPARPLFLGRKPCLPAAPLFAGWIDAPDVLTALRDAVPLAANARPRVMWPAGEGEMPGARQIDLCDERNWTSGVHGGWRPVCEGNLKLEERT</sequence>
<gene>
    <name evidence="1" type="ordered locus">Tmz1t_2232</name>
</gene>
<evidence type="ECO:0000313" key="1">
    <source>
        <dbReference type="EMBL" id="ACK54972.1"/>
    </source>
</evidence>
<dbReference type="eggNOG" id="ENOG5030PR5">
    <property type="taxonomic scope" value="Bacteria"/>
</dbReference>
<dbReference type="InterPro" id="IPR010147">
    <property type="entry name" value="CRISPR-assoc_prot_CasD"/>
</dbReference>
<reference evidence="1 2" key="2">
    <citation type="journal article" date="2012" name="Stand. Genomic Sci.">
        <title>Complete genome sequence of Thauera aminoaromatica strain MZ1T.</title>
        <authorList>
            <person name="Jiang K."/>
            <person name="Sanseverino J."/>
            <person name="Chauhan A."/>
            <person name="Lucas S."/>
            <person name="Copeland A."/>
            <person name="Lapidus A."/>
            <person name="Del Rio T.G."/>
            <person name="Dalin E."/>
            <person name="Tice H."/>
            <person name="Bruce D."/>
            <person name="Goodwin L."/>
            <person name="Pitluck S."/>
            <person name="Sims D."/>
            <person name="Brettin T."/>
            <person name="Detter J.C."/>
            <person name="Han C."/>
            <person name="Chang Y.J."/>
            <person name="Larimer F."/>
            <person name="Land M."/>
            <person name="Hauser L."/>
            <person name="Kyrpides N.C."/>
            <person name="Mikhailova N."/>
            <person name="Moser S."/>
            <person name="Jegier P."/>
            <person name="Close D."/>
            <person name="Debruyn J.M."/>
            <person name="Wang Y."/>
            <person name="Layton A.C."/>
            <person name="Allen M.S."/>
            <person name="Sayler G.S."/>
        </authorList>
    </citation>
    <scope>NUCLEOTIDE SEQUENCE [LARGE SCALE GENOMIC DNA]</scope>
    <source>
        <strain evidence="1 2">MZ1T</strain>
    </source>
</reference>
<dbReference type="KEGG" id="tmz:Tmz1t_2232"/>
<dbReference type="HOGENOM" id="CLU_1102141_0_0_4"/>
<dbReference type="GO" id="GO:0043571">
    <property type="term" value="P:maintenance of CRISPR repeat elements"/>
    <property type="evidence" value="ECO:0007669"/>
    <property type="project" value="InterPro"/>
</dbReference>
<dbReference type="NCBIfam" id="TIGR01868">
    <property type="entry name" value="casD_Cas5e"/>
    <property type="match status" value="1"/>
</dbReference>
<keyword evidence="2" id="KW-1185">Reference proteome</keyword>
<protein>
    <submittedName>
        <fullName evidence="1">CRISPR-associated protein Cas5 family</fullName>
    </submittedName>
</protein>
<dbReference type="RefSeq" id="WP_012585436.1">
    <property type="nucleotide sequence ID" value="NC_011662.2"/>
</dbReference>
<dbReference type="InterPro" id="IPR021124">
    <property type="entry name" value="CRISPR-assoc_prot_Cas5"/>
</dbReference>
<accession>C4ZJY1</accession>
<organism evidence="1 2">
    <name type="scientific">Thauera aminoaromatica</name>
    <dbReference type="NCBI Taxonomy" id="164330"/>
    <lineage>
        <taxon>Bacteria</taxon>
        <taxon>Pseudomonadati</taxon>
        <taxon>Pseudomonadota</taxon>
        <taxon>Betaproteobacteria</taxon>
        <taxon>Rhodocyclales</taxon>
        <taxon>Zoogloeaceae</taxon>
        <taxon>Thauera</taxon>
    </lineage>
</organism>
<reference evidence="2" key="1">
    <citation type="submission" date="2009-05" db="EMBL/GenBank/DDBJ databases">
        <title>Complete sequence of chromosome of Thauera sp. MZ1T.</title>
        <authorList>
            <consortium name="US DOE Joint Genome Institute"/>
            <person name="Lucas S."/>
            <person name="Copeland A."/>
            <person name="Lapidus A."/>
            <person name="Glavina del Rio T."/>
            <person name="Dalin E."/>
            <person name="Tice H."/>
            <person name="Bruce D."/>
            <person name="Goodwin L."/>
            <person name="Pitluck S."/>
            <person name="Sims D."/>
            <person name="Brettin T."/>
            <person name="Detter J.C."/>
            <person name="Han C."/>
            <person name="Larimer F."/>
            <person name="Land M."/>
            <person name="Hauser L."/>
            <person name="Kyrpides N."/>
            <person name="Mikhailova N."/>
            <person name="Sayler G.S."/>
        </authorList>
    </citation>
    <scope>NUCLEOTIDE SEQUENCE [LARGE SCALE GENOMIC DNA]</scope>
    <source>
        <strain evidence="2">MZ1T</strain>
    </source>
</reference>
<dbReference type="OrthoDB" id="5704083at2"/>
<dbReference type="GO" id="GO:0051607">
    <property type="term" value="P:defense response to virus"/>
    <property type="evidence" value="ECO:0007669"/>
    <property type="project" value="InterPro"/>
</dbReference>
<evidence type="ECO:0000313" key="2">
    <source>
        <dbReference type="Proteomes" id="UP000002186"/>
    </source>
</evidence>
<dbReference type="Proteomes" id="UP000002186">
    <property type="component" value="Chromosome"/>
</dbReference>
<dbReference type="Pfam" id="PF09704">
    <property type="entry name" value="Cas_Cas5d"/>
    <property type="match status" value="1"/>
</dbReference>
<dbReference type="CDD" id="cd09756">
    <property type="entry name" value="Cas5_I-E"/>
    <property type="match status" value="1"/>
</dbReference>
<name>C4ZJY1_THASP</name>
<dbReference type="GO" id="GO:0003723">
    <property type="term" value="F:RNA binding"/>
    <property type="evidence" value="ECO:0007669"/>
    <property type="project" value="InterPro"/>
</dbReference>
<dbReference type="Gene3D" id="3.30.70.2660">
    <property type="match status" value="1"/>
</dbReference>